<dbReference type="AlphaFoldDB" id="K3X6E2"/>
<dbReference type="InterPro" id="IPR012337">
    <property type="entry name" value="RNaseH-like_sf"/>
</dbReference>
<feature type="domain" description="RNase H type-1" evidence="2">
    <location>
        <begin position="7"/>
        <end position="145"/>
    </location>
</feature>
<dbReference type="PANTHER" id="PTHR46387">
    <property type="entry name" value="POLYNUCLEOTIDYL TRANSFERASE, RIBONUCLEASE H-LIKE SUPERFAMILY PROTEIN"/>
    <property type="match status" value="1"/>
</dbReference>
<evidence type="ECO:0000313" key="4">
    <source>
        <dbReference type="Proteomes" id="UP000019132"/>
    </source>
</evidence>
<organism evidence="3 4">
    <name type="scientific">Globisporangium ultimum (strain ATCC 200006 / CBS 805.95 / DAOM BR144)</name>
    <name type="common">Pythium ultimum</name>
    <dbReference type="NCBI Taxonomy" id="431595"/>
    <lineage>
        <taxon>Eukaryota</taxon>
        <taxon>Sar</taxon>
        <taxon>Stramenopiles</taxon>
        <taxon>Oomycota</taxon>
        <taxon>Peronosporomycetes</taxon>
        <taxon>Pythiales</taxon>
        <taxon>Pythiaceae</taxon>
        <taxon>Globisporangium</taxon>
    </lineage>
</organism>
<dbReference type="HOGENOM" id="CLU_095977_1_0_1"/>
<evidence type="ECO:0000256" key="1">
    <source>
        <dbReference type="SAM" id="MobiDB-lite"/>
    </source>
</evidence>
<reference evidence="4" key="1">
    <citation type="journal article" date="2010" name="Genome Biol.">
        <title>Genome sequence of the necrotrophic plant pathogen Pythium ultimum reveals original pathogenicity mechanisms and effector repertoire.</title>
        <authorList>
            <person name="Levesque C.A."/>
            <person name="Brouwer H."/>
            <person name="Cano L."/>
            <person name="Hamilton J.P."/>
            <person name="Holt C."/>
            <person name="Huitema E."/>
            <person name="Raffaele S."/>
            <person name="Robideau G.P."/>
            <person name="Thines M."/>
            <person name="Win J."/>
            <person name="Zerillo M.M."/>
            <person name="Beakes G.W."/>
            <person name="Boore J.L."/>
            <person name="Busam D."/>
            <person name="Dumas B."/>
            <person name="Ferriera S."/>
            <person name="Fuerstenberg S.I."/>
            <person name="Gachon C.M."/>
            <person name="Gaulin E."/>
            <person name="Govers F."/>
            <person name="Grenville-Briggs L."/>
            <person name="Horner N."/>
            <person name="Hostetler J."/>
            <person name="Jiang R.H."/>
            <person name="Johnson J."/>
            <person name="Krajaejun T."/>
            <person name="Lin H."/>
            <person name="Meijer H.J."/>
            <person name="Moore B."/>
            <person name="Morris P."/>
            <person name="Phuntmart V."/>
            <person name="Puiu D."/>
            <person name="Shetty J."/>
            <person name="Stajich J.E."/>
            <person name="Tripathy S."/>
            <person name="Wawra S."/>
            <person name="van West P."/>
            <person name="Whitty B.R."/>
            <person name="Coutinho P.M."/>
            <person name="Henrissat B."/>
            <person name="Martin F."/>
            <person name="Thomas P.D."/>
            <person name="Tyler B.M."/>
            <person name="De Vries R.P."/>
            <person name="Kamoun S."/>
            <person name="Yandell M."/>
            <person name="Tisserat N."/>
            <person name="Buell C.R."/>
        </authorList>
    </citation>
    <scope>NUCLEOTIDE SEQUENCE</scope>
    <source>
        <strain evidence="4">DAOM:BR144</strain>
    </source>
</reference>
<evidence type="ECO:0000313" key="3">
    <source>
        <dbReference type="EnsemblProtists" id="PYU1_T012791"/>
    </source>
</evidence>
<keyword evidence="4" id="KW-1185">Reference proteome</keyword>
<proteinExistence type="predicted"/>
<dbReference type="SUPFAM" id="SSF53098">
    <property type="entry name" value="Ribonuclease H-like"/>
    <property type="match status" value="1"/>
</dbReference>
<accession>K3X6E2</accession>
<reference evidence="3" key="3">
    <citation type="submission" date="2015-02" db="UniProtKB">
        <authorList>
            <consortium name="EnsemblProtists"/>
        </authorList>
    </citation>
    <scope>IDENTIFICATION</scope>
    <source>
        <strain evidence="3">DAOM BR144</strain>
    </source>
</reference>
<dbReference type="Gene3D" id="3.30.420.10">
    <property type="entry name" value="Ribonuclease H-like superfamily/Ribonuclease H"/>
    <property type="match status" value="1"/>
</dbReference>
<dbReference type="EnsemblProtists" id="PYU1_T012791">
    <property type="protein sequence ID" value="PYU1_T012791"/>
    <property type="gene ID" value="PYU1_G012764"/>
</dbReference>
<feature type="region of interest" description="Disordered" evidence="1">
    <location>
        <begin position="204"/>
        <end position="224"/>
    </location>
</feature>
<name>K3X6E2_GLOUD</name>
<dbReference type="InterPro" id="IPR036397">
    <property type="entry name" value="RNaseH_sf"/>
</dbReference>
<dbReference type="PANTHER" id="PTHR46387:SF2">
    <property type="entry name" value="RIBONUCLEASE HI"/>
    <property type="match status" value="1"/>
</dbReference>
<dbReference type="EMBL" id="GL376588">
    <property type="status" value="NOT_ANNOTATED_CDS"/>
    <property type="molecule type" value="Genomic_DNA"/>
</dbReference>
<dbReference type="Proteomes" id="UP000019132">
    <property type="component" value="Unassembled WGS sequence"/>
</dbReference>
<dbReference type="GO" id="GO:0003676">
    <property type="term" value="F:nucleic acid binding"/>
    <property type="evidence" value="ECO:0007669"/>
    <property type="project" value="InterPro"/>
</dbReference>
<protein>
    <recommendedName>
        <fullName evidence="2">RNase H type-1 domain-containing protein</fullName>
    </recommendedName>
</protein>
<sequence>MERLPPVQVAYLLFFDGGSRGNPGPGGSGSIILQVDVDMGRAAIVWVASMSYSHFTTTNNMAEYCGLLHGLRYAHDHQCQPLHVVGDSSMIIRQQTLHVPPKKARLALLYHKTKRYANAMRISSWAHHFRAYNKMADMATNYAMDRVMSSQYPFPTTRAEGDKIQQYMENDVGHWFNMAHGQQRASWLDKHAATGNMRNFLISRFGETPAAPGRRTTSETKSPR</sequence>
<dbReference type="GO" id="GO:0004523">
    <property type="term" value="F:RNA-DNA hybrid ribonuclease activity"/>
    <property type="evidence" value="ECO:0007669"/>
    <property type="project" value="InterPro"/>
</dbReference>
<dbReference type="Pfam" id="PF13456">
    <property type="entry name" value="RVT_3"/>
    <property type="match status" value="1"/>
</dbReference>
<evidence type="ECO:0000259" key="2">
    <source>
        <dbReference type="PROSITE" id="PS50879"/>
    </source>
</evidence>
<dbReference type="VEuPathDB" id="FungiDB:PYU1_G012764"/>
<dbReference type="InterPro" id="IPR002156">
    <property type="entry name" value="RNaseH_domain"/>
</dbReference>
<reference evidence="4" key="2">
    <citation type="submission" date="2010-04" db="EMBL/GenBank/DDBJ databases">
        <authorList>
            <person name="Buell R."/>
            <person name="Hamilton J."/>
            <person name="Hostetler J."/>
        </authorList>
    </citation>
    <scope>NUCLEOTIDE SEQUENCE [LARGE SCALE GENOMIC DNA]</scope>
    <source>
        <strain evidence="4">DAOM:BR144</strain>
    </source>
</reference>
<dbReference type="PROSITE" id="PS50879">
    <property type="entry name" value="RNASE_H_1"/>
    <property type="match status" value="1"/>
</dbReference>